<feature type="region of interest" description="Disordered" evidence="1">
    <location>
        <begin position="123"/>
        <end position="190"/>
    </location>
</feature>
<dbReference type="Proteomes" id="UP000650533">
    <property type="component" value="Chromosome 12"/>
</dbReference>
<dbReference type="GeneID" id="67033695"/>
<dbReference type="EMBL" id="CP059669">
    <property type="protein sequence ID" value="QRW24505.1"/>
    <property type="molecule type" value="Genomic_DNA"/>
</dbReference>
<evidence type="ECO:0000313" key="2">
    <source>
        <dbReference type="EMBL" id="QRW24505.1"/>
    </source>
</evidence>
<reference evidence="2" key="1">
    <citation type="submission" date="2020-05" db="EMBL/GenBank/DDBJ databases">
        <title>Evolutionary and genomic comparisons of hybrid uninucleate and nonhybrid Rhizoctonia fungi.</title>
        <authorList>
            <person name="Li C."/>
            <person name="Chen X."/>
        </authorList>
    </citation>
    <scope>NUCLEOTIDE SEQUENCE</scope>
    <source>
        <strain evidence="2">AG-1 IA</strain>
    </source>
</reference>
<feature type="compositionally biased region" description="Polar residues" evidence="1">
    <location>
        <begin position="123"/>
        <end position="150"/>
    </location>
</feature>
<evidence type="ECO:0000256" key="1">
    <source>
        <dbReference type="SAM" id="MobiDB-lite"/>
    </source>
</evidence>
<organism evidence="2 3">
    <name type="scientific">Rhizoctonia solani</name>
    <dbReference type="NCBI Taxonomy" id="456999"/>
    <lineage>
        <taxon>Eukaryota</taxon>
        <taxon>Fungi</taxon>
        <taxon>Dikarya</taxon>
        <taxon>Basidiomycota</taxon>
        <taxon>Agaricomycotina</taxon>
        <taxon>Agaricomycetes</taxon>
        <taxon>Cantharellales</taxon>
        <taxon>Ceratobasidiaceae</taxon>
        <taxon>Rhizoctonia</taxon>
    </lineage>
</organism>
<name>A0A8H8P3G2_9AGAM</name>
<gene>
    <name evidence="2" type="ORF">RhiXN_11417</name>
</gene>
<dbReference type="KEGG" id="rsx:RhiXN_11417"/>
<dbReference type="RefSeq" id="XP_043184742.1">
    <property type="nucleotide sequence ID" value="XM_043331232.1"/>
</dbReference>
<dbReference type="AlphaFoldDB" id="A0A8H8P3G2"/>
<proteinExistence type="predicted"/>
<sequence length="215" mass="23309">MVYAPGPRPRLYFPTAVGPGSRRDVNEAEEKYRQMGWEAMRETVAYYSERGDLQMSAALSTVGGVELGISPETHERIVDAYLAAYVRNTPNPSLQRGKPRMFPWGPSRMLPIILFISAAGQRDGSSTAANSRTSTILESDPKSGTPSMQSLGLGAETEKPFDDAASVKTEKTQDTLITDPGNRNSMELPAQDEDIPALLGVDIIAGPRTIVKPPT</sequence>
<protein>
    <submittedName>
        <fullName evidence="2">WD domain, G-beta repeat protein</fullName>
    </submittedName>
</protein>
<evidence type="ECO:0000313" key="3">
    <source>
        <dbReference type="Proteomes" id="UP000650533"/>
    </source>
</evidence>
<accession>A0A8H8P3G2</accession>